<dbReference type="SMART" id="SM00065">
    <property type="entry name" value="GAF"/>
    <property type="match status" value="1"/>
</dbReference>
<dbReference type="NCBIfam" id="TIGR00254">
    <property type="entry name" value="GGDEF"/>
    <property type="match status" value="1"/>
</dbReference>
<evidence type="ECO:0000313" key="3">
    <source>
        <dbReference type="Proteomes" id="UP001149140"/>
    </source>
</evidence>
<dbReference type="GO" id="GO:0005886">
    <property type="term" value="C:plasma membrane"/>
    <property type="evidence" value="ECO:0007669"/>
    <property type="project" value="TreeGrafter"/>
</dbReference>
<dbReference type="GO" id="GO:0043709">
    <property type="term" value="P:cell adhesion involved in single-species biofilm formation"/>
    <property type="evidence" value="ECO:0007669"/>
    <property type="project" value="TreeGrafter"/>
</dbReference>
<dbReference type="InterPro" id="IPR029787">
    <property type="entry name" value="Nucleotide_cyclase"/>
</dbReference>
<dbReference type="InterPro" id="IPR050469">
    <property type="entry name" value="Diguanylate_Cyclase"/>
</dbReference>
<dbReference type="InterPro" id="IPR000160">
    <property type="entry name" value="GGDEF_dom"/>
</dbReference>
<dbReference type="PANTHER" id="PTHR45138:SF9">
    <property type="entry name" value="DIGUANYLATE CYCLASE DGCM-RELATED"/>
    <property type="match status" value="1"/>
</dbReference>
<dbReference type="PROSITE" id="PS50887">
    <property type="entry name" value="GGDEF"/>
    <property type="match status" value="1"/>
</dbReference>
<dbReference type="InterPro" id="IPR029016">
    <property type="entry name" value="GAF-like_dom_sf"/>
</dbReference>
<evidence type="ECO:0000313" key="2">
    <source>
        <dbReference type="EMBL" id="MDA0167242.1"/>
    </source>
</evidence>
<accession>A0A9X3N655</accession>
<dbReference type="FunFam" id="3.30.70.270:FF:000001">
    <property type="entry name" value="Diguanylate cyclase domain protein"/>
    <property type="match status" value="1"/>
</dbReference>
<dbReference type="EMBL" id="JAPDOD010000095">
    <property type="protein sequence ID" value="MDA0167242.1"/>
    <property type="molecule type" value="Genomic_DNA"/>
</dbReference>
<dbReference type="Pfam" id="PF00990">
    <property type="entry name" value="GGDEF"/>
    <property type="match status" value="1"/>
</dbReference>
<dbReference type="InterPro" id="IPR003018">
    <property type="entry name" value="GAF"/>
</dbReference>
<comment type="caution">
    <text evidence="2">The sequence shown here is derived from an EMBL/GenBank/DDBJ whole genome shotgun (WGS) entry which is preliminary data.</text>
</comment>
<dbReference type="InterPro" id="IPR043128">
    <property type="entry name" value="Rev_trsase/Diguanyl_cyclase"/>
</dbReference>
<dbReference type="Pfam" id="PF13492">
    <property type="entry name" value="GAF_3"/>
    <property type="match status" value="1"/>
</dbReference>
<dbReference type="SUPFAM" id="SSF55781">
    <property type="entry name" value="GAF domain-like"/>
    <property type="match status" value="1"/>
</dbReference>
<dbReference type="SMART" id="SM00267">
    <property type="entry name" value="GGDEF"/>
    <property type="match status" value="1"/>
</dbReference>
<dbReference type="PANTHER" id="PTHR45138">
    <property type="entry name" value="REGULATORY COMPONENTS OF SENSORY TRANSDUCTION SYSTEM"/>
    <property type="match status" value="1"/>
</dbReference>
<keyword evidence="3" id="KW-1185">Reference proteome</keyword>
<protein>
    <submittedName>
        <fullName evidence="2">Sensor domain-containing diguanylate cyclase</fullName>
    </submittedName>
</protein>
<dbReference type="CDD" id="cd01949">
    <property type="entry name" value="GGDEF"/>
    <property type="match status" value="1"/>
</dbReference>
<organism evidence="2 3">
    <name type="scientific">Solirubrobacter ginsenosidimutans</name>
    <dbReference type="NCBI Taxonomy" id="490573"/>
    <lineage>
        <taxon>Bacteria</taxon>
        <taxon>Bacillati</taxon>
        <taxon>Actinomycetota</taxon>
        <taxon>Thermoleophilia</taxon>
        <taxon>Solirubrobacterales</taxon>
        <taxon>Solirubrobacteraceae</taxon>
        <taxon>Solirubrobacter</taxon>
    </lineage>
</organism>
<name>A0A9X3N655_9ACTN</name>
<dbReference type="GO" id="GO:0052621">
    <property type="term" value="F:diguanylate cyclase activity"/>
    <property type="evidence" value="ECO:0007669"/>
    <property type="project" value="TreeGrafter"/>
</dbReference>
<feature type="domain" description="GGDEF" evidence="1">
    <location>
        <begin position="199"/>
        <end position="328"/>
    </location>
</feature>
<dbReference type="AlphaFoldDB" id="A0A9X3N655"/>
<proteinExistence type="predicted"/>
<sequence length="334" mass="36279">MEAIIDAAAGVLSQKSLTATLDGMVRELRPIVPFTSLAVYEADHTARVLVPVYAVGRWVEETLAHRPGFDSSLAGAVVQSGELQHLDSWDTRLKLYTIPETSDDEHEAIIIAPLIAEEVVIGTLTVWREDPGSAVSFSGEEARLIRRFATLAALAYANARQREQLLEQALTDALTGLPNRRVFHERLDAELARGRRERRPVSLVLFDVDDFKAVNDHHGHPAGDDVLRGFARVLSGQARRSDTVCRVGGEEFAAILSGAGPDEAAEYTRRALTVTRDTPLGPRRITASAGIATADDGTCAAEELFRRADEHLLNAKRQGKDQAAGAARRISSGC</sequence>
<dbReference type="Proteomes" id="UP001149140">
    <property type="component" value="Unassembled WGS sequence"/>
</dbReference>
<gene>
    <name evidence="2" type="ORF">OM076_43685</name>
</gene>
<dbReference type="GO" id="GO:1902201">
    <property type="term" value="P:negative regulation of bacterial-type flagellum-dependent cell motility"/>
    <property type="evidence" value="ECO:0007669"/>
    <property type="project" value="TreeGrafter"/>
</dbReference>
<dbReference type="SUPFAM" id="SSF55073">
    <property type="entry name" value="Nucleotide cyclase"/>
    <property type="match status" value="1"/>
</dbReference>
<dbReference type="Gene3D" id="3.30.70.270">
    <property type="match status" value="1"/>
</dbReference>
<evidence type="ECO:0000259" key="1">
    <source>
        <dbReference type="PROSITE" id="PS50887"/>
    </source>
</evidence>
<reference evidence="2" key="1">
    <citation type="submission" date="2022-10" db="EMBL/GenBank/DDBJ databases">
        <title>The WGS of Solirubrobacter ginsenosidimutans DSM 21036.</title>
        <authorList>
            <person name="Jiang Z."/>
        </authorList>
    </citation>
    <scope>NUCLEOTIDE SEQUENCE</scope>
    <source>
        <strain evidence="2">DSM 21036</strain>
    </source>
</reference>
<dbReference type="Gene3D" id="3.30.450.40">
    <property type="match status" value="1"/>
</dbReference>